<feature type="transmembrane region" description="Helical" evidence="8">
    <location>
        <begin position="987"/>
        <end position="1012"/>
    </location>
</feature>
<gene>
    <name evidence="9" type="ORF">A0U92_11020</name>
</gene>
<dbReference type="PANTHER" id="PTHR32063:SF17">
    <property type="entry name" value="CATION EFFLUX SYSTEM PROTEIN"/>
    <property type="match status" value="1"/>
</dbReference>
<dbReference type="Gene3D" id="3.30.70.1320">
    <property type="entry name" value="Multidrug efflux transporter AcrB pore domain like"/>
    <property type="match status" value="1"/>
</dbReference>
<proteinExistence type="inferred from homology"/>
<feature type="transmembrane region" description="Helical" evidence="8">
    <location>
        <begin position="432"/>
        <end position="453"/>
    </location>
</feature>
<feature type="transmembrane region" description="Helical" evidence="8">
    <location>
        <begin position="859"/>
        <end position="878"/>
    </location>
</feature>
<comment type="subcellular location">
    <subcellularLocation>
        <location evidence="1">Cell membrane</location>
        <topology evidence="1">Multi-pass membrane protein</topology>
    </subcellularLocation>
</comment>
<dbReference type="OrthoDB" id="9758757at2"/>
<protein>
    <recommendedName>
        <fullName evidence="11">Cation efflux system protein</fullName>
    </recommendedName>
</protein>
<evidence type="ECO:0000256" key="4">
    <source>
        <dbReference type="ARBA" id="ARBA00022475"/>
    </source>
</evidence>
<evidence type="ECO:0000313" key="10">
    <source>
        <dbReference type="Proteomes" id="UP000188937"/>
    </source>
</evidence>
<dbReference type="AlphaFoldDB" id="A0A1U9KHK2"/>
<comment type="similarity">
    <text evidence="2">Belongs to the resistance-nodulation-cell division (RND) (TC 2.A.6) family.</text>
</comment>
<reference evidence="9 10" key="1">
    <citation type="submission" date="2016-03" db="EMBL/GenBank/DDBJ databases">
        <title>Acetic acid bacteria sequencing.</title>
        <authorList>
            <person name="Brandt J."/>
            <person name="Jakob F."/>
            <person name="Vogel R.F."/>
        </authorList>
    </citation>
    <scope>NUCLEOTIDE SEQUENCE [LARGE SCALE GENOMIC DNA]</scope>
    <source>
        <strain evidence="9 10">TMW2.1153</strain>
    </source>
</reference>
<organism evidence="9 10">
    <name type="scientific">Acetobacter aceti</name>
    <dbReference type="NCBI Taxonomy" id="435"/>
    <lineage>
        <taxon>Bacteria</taxon>
        <taxon>Pseudomonadati</taxon>
        <taxon>Pseudomonadota</taxon>
        <taxon>Alphaproteobacteria</taxon>
        <taxon>Acetobacterales</taxon>
        <taxon>Acetobacteraceae</taxon>
        <taxon>Acetobacter</taxon>
        <taxon>Acetobacter subgen. Acetobacter</taxon>
    </lineage>
</organism>
<feature type="transmembrane region" description="Helical" evidence="8">
    <location>
        <begin position="334"/>
        <end position="353"/>
    </location>
</feature>
<keyword evidence="10" id="KW-1185">Reference proteome</keyword>
<feature type="transmembrane region" description="Helical" evidence="8">
    <location>
        <begin position="386"/>
        <end position="411"/>
    </location>
</feature>
<dbReference type="InterPro" id="IPR004763">
    <property type="entry name" value="CusA-like"/>
</dbReference>
<dbReference type="SUPFAM" id="SSF82866">
    <property type="entry name" value="Multidrug efflux transporter AcrB transmembrane domain"/>
    <property type="match status" value="2"/>
</dbReference>
<evidence type="ECO:0000256" key="6">
    <source>
        <dbReference type="ARBA" id="ARBA00022989"/>
    </source>
</evidence>
<dbReference type="STRING" id="435.A0U92_11020"/>
<dbReference type="PANTHER" id="PTHR32063">
    <property type="match status" value="1"/>
</dbReference>
<feature type="transmembrane region" description="Helical" evidence="8">
    <location>
        <begin position="522"/>
        <end position="540"/>
    </location>
</feature>
<feature type="transmembrane region" description="Helical" evidence="8">
    <location>
        <begin position="465"/>
        <end position="491"/>
    </location>
</feature>
<evidence type="ECO:0000256" key="8">
    <source>
        <dbReference type="SAM" id="Phobius"/>
    </source>
</evidence>
<dbReference type="EMBL" id="CP014692">
    <property type="protein sequence ID" value="AQS85227.1"/>
    <property type="molecule type" value="Genomic_DNA"/>
</dbReference>
<dbReference type="Gene3D" id="3.30.2090.10">
    <property type="entry name" value="Multidrug efflux transporter AcrB TolC docking domain, DN and DC subdomains"/>
    <property type="match status" value="2"/>
</dbReference>
<evidence type="ECO:0000256" key="3">
    <source>
        <dbReference type="ARBA" id="ARBA00022448"/>
    </source>
</evidence>
<keyword evidence="7 8" id="KW-0472">Membrane</keyword>
<evidence type="ECO:0000313" key="9">
    <source>
        <dbReference type="EMBL" id="AQS85227.1"/>
    </source>
</evidence>
<sequence length="1038" mass="112904">MINAIIAACLRQRRLVFLGAAILAICGLFAWRNIAIEAYPDLGAVTVQVSTQVSGLAAEEIEQQITIPLERQLASTPGIVDSRSSSTFGLSLITLIFKDGTDVYFARQRVTEQLAQVTVPYGATPGLGPVTGPSGEIYRYTLESDRANLMQLSDIQRWIVMPALQQIPGIAAINNFGGFTKEYQLVLTPGALQRYGIGLNDVVTAMQNNNANAGGGRVTRGEQSYVVRGSGLVRTLSDMGEIAVAQHHGVPILLNDLGRLQMGHQVREGILGKNSNPDTIEGIVTMLTGQNASLVLEKVHEQVALLQKQLDPMGVKIVPYIDRDMLVKATTEKVMDTVFKGVLLVVVVLLVFLGSPRSALVAAVTIPLALAMVFVIMDLVGMPANLFSLGAIDFGVVVDGAIVVTEAILRIREERPTQKIQMKDILGVTNHVGRSILFSTLIIIVAYSPLFAFEGAEGKLFRPMAFTVSFALFGALLSATMLTPALAWLAMRNPHRLFHNRPLEWLHHQYIRWLGHIVDRPFLAYLGGGAAFALVIVLGLSTGREFLPELDEGALWLQIGLPSGISLDKASAMASEIRAAVREFPEISYAITQLGRNDSGTDPWTPSHIEMPVGLTPYSTWPAGETKAQFERRLRERLRQVPGISFDISQPIEDGMNDLVGGAHSPLVLRVYGQDFGELRRIGDEIVRILHSVNGTRDASIFQGPEIPELAIAVDRSAIARYGVSVADVMAVIQNGIGDAPVTQVYVGDRTYNMTVRFDPDEAANLQKLGHLPLTGTSGDHIPLEALAKIRLETGESNIAHENNRRQITIRVNNGDRPLSQYLTDAQTHIDREVHFDTAKYRLEWAGTFQQQQRAQARLSVALTIMFAVMLLLLFGEFRLFRQAVLVLGVVPLATLGGLIALHVRGETLNVATVVGFIALFGVAIQNGIIMISNINRLRSEGNSLRDAVLEGAGERFRPVLMTATVASVGMLPAAIATGIGTDVQRGLATVVVGGLGIATILTLFILPTYYAEMEAMFERRRQRQMDALQKGDGGDQI</sequence>
<dbReference type="PRINTS" id="PR00702">
    <property type="entry name" value="ACRIFLAVINRP"/>
</dbReference>
<dbReference type="eggNOG" id="COG3696">
    <property type="taxonomic scope" value="Bacteria"/>
</dbReference>
<evidence type="ECO:0000256" key="2">
    <source>
        <dbReference type="ARBA" id="ARBA00010942"/>
    </source>
</evidence>
<dbReference type="InterPro" id="IPR027463">
    <property type="entry name" value="AcrB_DN_DC_subdom"/>
</dbReference>
<dbReference type="SUPFAM" id="SSF82693">
    <property type="entry name" value="Multidrug efflux transporter AcrB pore domain, PN1, PN2, PC1 and PC2 subdomains"/>
    <property type="match status" value="3"/>
</dbReference>
<dbReference type="SUPFAM" id="SSF82714">
    <property type="entry name" value="Multidrug efflux transporter AcrB TolC docking domain, DN and DC subdomains"/>
    <property type="match status" value="2"/>
</dbReference>
<feature type="transmembrane region" description="Helical" evidence="8">
    <location>
        <begin position="960"/>
        <end position="981"/>
    </location>
</feature>
<feature type="transmembrane region" description="Helical" evidence="8">
    <location>
        <begin position="885"/>
        <end position="904"/>
    </location>
</feature>
<evidence type="ECO:0000256" key="7">
    <source>
        <dbReference type="ARBA" id="ARBA00023136"/>
    </source>
</evidence>
<accession>A0A1U9KHK2</accession>
<feature type="transmembrane region" description="Helical" evidence="8">
    <location>
        <begin position="360"/>
        <end position="380"/>
    </location>
</feature>
<dbReference type="Proteomes" id="UP000188937">
    <property type="component" value="Chromosome"/>
</dbReference>
<evidence type="ECO:0000256" key="1">
    <source>
        <dbReference type="ARBA" id="ARBA00004651"/>
    </source>
</evidence>
<dbReference type="InterPro" id="IPR001036">
    <property type="entry name" value="Acrflvin-R"/>
</dbReference>
<dbReference type="Gene3D" id="3.30.70.1440">
    <property type="entry name" value="Multidrug efflux transporter AcrB pore domain"/>
    <property type="match status" value="1"/>
</dbReference>
<dbReference type="Gene3D" id="3.30.70.1430">
    <property type="entry name" value="Multidrug efflux transporter AcrB pore domain"/>
    <property type="match status" value="2"/>
</dbReference>
<dbReference type="GO" id="GO:0005886">
    <property type="term" value="C:plasma membrane"/>
    <property type="evidence" value="ECO:0007669"/>
    <property type="project" value="UniProtKB-SubCell"/>
</dbReference>
<dbReference type="GO" id="GO:0042910">
    <property type="term" value="F:xenobiotic transmembrane transporter activity"/>
    <property type="evidence" value="ECO:0007669"/>
    <property type="project" value="TreeGrafter"/>
</dbReference>
<name>A0A1U9KHK2_ACEAC</name>
<dbReference type="KEGG" id="aace:A0U92_11020"/>
<feature type="transmembrane region" description="Helical" evidence="8">
    <location>
        <begin position="910"/>
        <end position="930"/>
    </location>
</feature>
<dbReference type="GO" id="GO:0008324">
    <property type="term" value="F:monoatomic cation transmembrane transporter activity"/>
    <property type="evidence" value="ECO:0007669"/>
    <property type="project" value="InterPro"/>
</dbReference>
<keyword evidence="3" id="KW-0813">Transport</keyword>
<keyword evidence="4" id="KW-1003">Cell membrane</keyword>
<dbReference type="RefSeq" id="WP_077813273.1">
    <property type="nucleotide sequence ID" value="NZ_CP014692.1"/>
</dbReference>
<dbReference type="Pfam" id="PF00873">
    <property type="entry name" value="ACR_tran"/>
    <property type="match status" value="1"/>
</dbReference>
<evidence type="ECO:0000256" key="5">
    <source>
        <dbReference type="ARBA" id="ARBA00022692"/>
    </source>
</evidence>
<dbReference type="Gene3D" id="1.20.1640.10">
    <property type="entry name" value="Multidrug efflux transporter AcrB transmembrane domain"/>
    <property type="match status" value="2"/>
</dbReference>
<keyword evidence="5 8" id="KW-0812">Transmembrane</keyword>
<keyword evidence="6 8" id="KW-1133">Transmembrane helix</keyword>
<dbReference type="NCBIfam" id="TIGR00914">
    <property type="entry name" value="2A0601"/>
    <property type="match status" value="1"/>
</dbReference>
<evidence type="ECO:0008006" key="11">
    <source>
        <dbReference type="Google" id="ProtNLM"/>
    </source>
</evidence>